<feature type="chain" id="PRO_5035908520" description="Lipid-binding serum glycoprotein N-terminal domain-containing protein" evidence="1">
    <location>
        <begin position="22"/>
        <end position="403"/>
    </location>
</feature>
<accession>A0A8S1CZQ3</accession>
<dbReference type="InterPro" id="IPR038606">
    <property type="entry name" value="To_sf"/>
</dbReference>
<dbReference type="InterPro" id="IPR010562">
    <property type="entry name" value="Haemolymph_juvenile_hormone-bd"/>
</dbReference>
<dbReference type="Gene3D" id="3.15.10.30">
    <property type="entry name" value="Haemolymph juvenile hormone binding protein"/>
    <property type="match status" value="1"/>
</dbReference>
<keyword evidence="1" id="KW-0732">Signal</keyword>
<dbReference type="Proteomes" id="UP000494165">
    <property type="component" value="Unassembled WGS sequence"/>
</dbReference>
<dbReference type="InterPro" id="IPR020234">
    <property type="entry name" value="Mite_allergen_group-7"/>
</dbReference>
<dbReference type="Pfam" id="PF16984">
    <property type="entry name" value="Grp7_allergen"/>
    <property type="match status" value="1"/>
</dbReference>
<comment type="caution">
    <text evidence="2">The sequence shown here is derived from an EMBL/GenBank/DDBJ whole genome shotgun (WGS) entry which is preliminary data.</text>
</comment>
<dbReference type="InterPro" id="IPR017943">
    <property type="entry name" value="Bactericidal_perm-incr_a/b_dom"/>
</dbReference>
<reference evidence="2 3" key="1">
    <citation type="submission" date="2020-04" db="EMBL/GenBank/DDBJ databases">
        <authorList>
            <person name="Alioto T."/>
            <person name="Alioto T."/>
            <person name="Gomez Garrido J."/>
        </authorList>
    </citation>
    <scope>NUCLEOTIDE SEQUENCE [LARGE SCALE GENOMIC DNA]</scope>
</reference>
<feature type="signal peptide" evidence="1">
    <location>
        <begin position="1"/>
        <end position="21"/>
    </location>
</feature>
<dbReference type="PANTHER" id="PTHR11008:SF13">
    <property type="entry name" value="FI04421P"/>
    <property type="match status" value="1"/>
</dbReference>
<name>A0A8S1CZQ3_9INSE</name>
<sequence length="403" mass="44713">MASARTVALLLSLFHLGTCLSFNVTTCDSGCVRARREAEAAGEKDIASQLRSIVEHYKNEDPVGLPGAPIPDPVDVPDFKFKVLTVTLECKRVKCYGLSKFRFQRIKLDLTALQAEVGVKIAALVMTGDYTTKGFLANNQGPFTVTVKGAQVEGVASLEVDRQGHLEAQNIDLNMKFDSINMNFENLRGPVFYAQGILNMISNMVFESVKPYIFSAMKEKILAAINQNIGKLPQTFPNSVPPLDIAIAEVRREIRLRGLDPYIVQNQSLDYGGAALAVTHLQLTGLASFYRVGDVSIEVVNHTANATLQVATQRLKGECNWQASLGWLSRTGRAEFWIDYLQVRARLLQPLNVQRRPRIERLQMTVGNLQTRVQGSGTLDYVAEFVLNVLPNVIRCSKSKRKL</sequence>
<dbReference type="EMBL" id="CADEPI010000096">
    <property type="protein sequence ID" value="CAB3374290.1"/>
    <property type="molecule type" value="Genomic_DNA"/>
</dbReference>
<proteinExistence type="predicted"/>
<dbReference type="SUPFAM" id="SSF55394">
    <property type="entry name" value="Bactericidal permeability-increasing protein, BPI"/>
    <property type="match status" value="1"/>
</dbReference>
<dbReference type="InterPro" id="IPR038602">
    <property type="entry name" value="Mite_allergen_7_sf"/>
</dbReference>
<keyword evidence="3" id="KW-1185">Reference proteome</keyword>
<dbReference type="Pfam" id="PF06585">
    <property type="entry name" value="JHBP"/>
    <property type="match status" value="1"/>
</dbReference>
<dbReference type="SMART" id="SM00700">
    <property type="entry name" value="JHBP"/>
    <property type="match status" value="1"/>
</dbReference>
<evidence type="ECO:0000313" key="2">
    <source>
        <dbReference type="EMBL" id="CAB3374290.1"/>
    </source>
</evidence>
<organism evidence="2 3">
    <name type="scientific">Cloeon dipterum</name>
    <dbReference type="NCBI Taxonomy" id="197152"/>
    <lineage>
        <taxon>Eukaryota</taxon>
        <taxon>Metazoa</taxon>
        <taxon>Ecdysozoa</taxon>
        <taxon>Arthropoda</taxon>
        <taxon>Hexapoda</taxon>
        <taxon>Insecta</taxon>
        <taxon>Pterygota</taxon>
        <taxon>Palaeoptera</taxon>
        <taxon>Ephemeroptera</taxon>
        <taxon>Pisciforma</taxon>
        <taxon>Baetidae</taxon>
        <taxon>Cloeon</taxon>
    </lineage>
</organism>
<dbReference type="AlphaFoldDB" id="A0A8S1CZQ3"/>
<dbReference type="GO" id="GO:0008289">
    <property type="term" value="F:lipid binding"/>
    <property type="evidence" value="ECO:0007669"/>
    <property type="project" value="InterPro"/>
</dbReference>
<gene>
    <name evidence="2" type="ORF">CLODIP_2_CD05983</name>
</gene>
<dbReference type="PANTHER" id="PTHR11008">
    <property type="entry name" value="PROTEIN TAKEOUT-LIKE PROTEIN"/>
    <property type="match status" value="1"/>
</dbReference>
<dbReference type="Gene3D" id="3.15.10.50">
    <property type="match status" value="1"/>
</dbReference>
<evidence type="ECO:0000313" key="3">
    <source>
        <dbReference type="Proteomes" id="UP000494165"/>
    </source>
</evidence>
<dbReference type="OrthoDB" id="6412801at2759"/>
<evidence type="ECO:0008006" key="4">
    <source>
        <dbReference type="Google" id="ProtNLM"/>
    </source>
</evidence>
<protein>
    <recommendedName>
        <fullName evidence="4">Lipid-binding serum glycoprotein N-terminal domain-containing protein</fullName>
    </recommendedName>
</protein>
<evidence type="ECO:0000256" key="1">
    <source>
        <dbReference type="SAM" id="SignalP"/>
    </source>
</evidence>